<reference evidence="1" key="1">
    <citation type="journal article" date="2014" name="Front. Microbiol.">
        <title>High frequency of phylogenetically diverse reductive dehalogenase-homologous genes in deep subseafloor sedimentary metagenomes.</title>
        <authorList>
            <person name="Kawai M."/>
            <person name="Futagami T."/>
            <person name="Toyoda A."/>
            <person name="Takaki Y."/>
            <person name="Nishi S."/>
            <person name="Hori S."/>
            <person name="Arai W."/>
            <person name="Tsubouchi T."/>
            <person name="Morono Y."/>
            <person name="Uchiyama I."/>
            <person name="Ito T."/>
            <person name="Fujiyama A."/>
            <person name="Inagaki F."/>
            <person name="Takami H."/>
        </authorList>
    </citation>
    <scope>NUCLEOTIDE SEQUENCE</scope>
    <source>
        <strain evidence="1">Expedition CK06-06</strain>
    </source>
</reference>
<sequence>MGADHGVSEYEIHLEDVYKDGKLIGRKFFLIKDLTPELIREIKLDSEDSKGLRKYWGVFDNKIRDKWRAVKIE</sequence>
<protein>
    <submittedName>
        <fullName evidence="1">Uncharacterized protein</fullName>
    </submittedName>
</protein>
<proteinExistence type="predicted"/>
<accession>X0Z6Z7</accession>
<comment type="caution">
    <text evidence="1">The sequence shown here is derived from an EMBL/GenBank/DDBJ whole genome shotgun (WGS) entry which is preliminary data.</text>
</comment>
<name>X0Z6Z7_9ZZZZ</name>
<dbReference type="AlphaFoldDB" id="X0Z6Z7"/>
<gene>
    <name evidence="1" type="ORF">S01H4_07864</name>
</gene>
<dbReference type="EMBL" id="BART01002624">
    <property type="protein sequence ID" value="GAG65135.1"/>
    <property type="molecule type" value="Genomic_DNA"/>
</dbReference>
<evidence type="ECO:0000313" key="1">
    <source>
        <dbReference type="EMBL" id="GAG65135.1"/>
    </source>
</evidence>
<organism evidence="1">
    <name type="scientific">marine sediment metagenome</name>
    <dbReference type="NCBI Taxonomy" id="412755"/>
    <lineage>
        <taxon>unclassified sequences</taxon>
        <taxon>metagenomes</taxon>
        <taxon>ecological metagenomes</taxon>
    </lineage>
</organism>